<dbReference type="AlphaFoldDB" id="Q95Y38"/>
<dbReference type="EMBL" id="BX284604">
    <property type="protein sequence ID" value="CCD72601.1"/>
    <property type="molecule type" value="Genomic_DNA"/>
</dbReference>
<name>Q95Y38_CAEEL</name>
<dbReference type="ExpressionAtlas" id="Q95Y38">
    <property type="expression patterns" value="baseline and differential"/>
</dbReference>
<proteinExistence type="predicted"/>
<gene>
    <name evidence="1" type="ORF">CELE_Y77E11A.14</name>
    <name evidence="1" type="ORF">Y77E11A.14</name>
</gene>
<reference evidence="1" key="1">
    <citation type="journal article" date="1998" name="Science, e1252229">
        <title>Genome sequence of the nematode C. elegans: a platform for investigating biology.</title>
        <authorList>
            <consortium name="The C. elegans sequencing consortium"/>
            <person name="Sulson J.E."/>
            <person name="Waterston R."/>
        </authorList>
    </citation>
    <scope>NUCLEOTIDE SEQUENCE</scope>
    <source>
        <strain evidence="1">Bristol N2</strain>
    </source>
</reference>
<accession>Q95Y38</accession>
<organism evidence="1">
    <name type="scientific">Caenorhabditis elegans</name>
    <dbReference type="NCBI Taxonomy" id="6239"/>
    <lineage>
        <taxon>Eukaryota</taxon>
        <taxon>Metazoa</taxon>
        <taxon>Ecdysozoa</taxon>
        <taxon>Nematoda</taxon>
        <taxon>Chromadorea</taxon>
        <taxon>Rhabditida</taxon>
        <taxon>Rhabditina</taxon>
        <taxon>Rhabditomorpha</taxon>
        <taxon>Rhabditoidea</taxon>
        <taxon>Rhabditidae</taxon>
        <taxon>Peloderinae</taxon>
        <taxon>Caenorhabditis</taxon>
    </lineage>
</organism>
<reference evidence="1" key="2">
    <citation type="submission" date="2003-03" db="EMBL/GenBank/DDBJ databases">
        <authorList>
            <person name="Sulson J.E."/>
            <person name="Waterston R."/>
        </authorList>
    </citation>
    <scope>NUCLEOTIDE SEQUENCE</scope>
    <source>
        <strain evidence="1">Bristol N2</strain>
    </source>
</reference>
<protein>
    <submittedName>
        <fullName evidence="1">Uncharacterized protein</fullName>
    </submittedName>
</protein>
<evidence type="ECO:0000313" key="1">
    <source>
        <dbReference type="EMBL" id="CCD72601.1"/>
    </source>
</evidence>
<dbReference type="UCSC" id="Y77E11A.14">
    <property type="organism name" value="c. elegans"/>
</dbReference>
<dbReference type="SMR" id="Q95Y38"/>
<dbReference type="HOGENOM" id="CLU_2690069_0_0_1"/>
<dbReference type="Bgee" id="WBGene00022314">
    <property type="expression patterns" value="Expressed in larva and 3 other cell types or tissues"/>
</dbReference>
<sequence length="74" mass="8307">MAVKDQGDFLYREMTGGDFKPIKPCFIMKECKRLQSPLPEDFQPDNSTYPPLDMTSSIISLDAPTTIAPPDVQE</sequence>
<dbReference type="OrthoDB" id="5856919at2759"/>